<gene>
    <name evidence="2" type="ORF">SAMN02745215_03803</name>
</gene>
<dbReference type="InterPro" id="IPR036135">
    <property type="entry name" value="MoeA_linker/N_sf"/>
</dbReference>
<dbReference type="Proteomes" id="UP000184010">
    <property type="component" value="Unassembled WGS sequence"/>
</dbReference>
<dbReference type="STRING" id="1121395.SAMN02745215_03803"/>
<reference evidence="3" key="1">
    <citation type="submission" date="2016-12" db="EMBL/GenBank/DDBJ databases">
        <authorList>
            <person name="Varghese N."/>
            <person name="Submissions S."/>
        </authorList>
    </citation>
    <scope>NUCLEOTIDE SEQUENCE [LARGE SCALE GENOMIC DNA]</scope>
    <source>
        <strain evidence="3">DSM 11544</strain>
    </source>
</reference>
<dbReference type="InterPro" id="IPR005110">
    <property type="entry name" value="MoeA_linker/N"/>
</dbReference>
<name>A0A1M7UH80_9FIRM</name>
<evidence type="ECO:0000259" key="1">
    <source>
        <dbReference type="Pfam" id="PF03453"/>
    </source>
</evidence>
<dbReference type="Pfam" id="PF03453">
    <property type="entry name" value="MoeA_N"/>
    <property type="match status" value="1"/>
</dbReference>
<organism evidence="2 3">
    <name type="scientific">Desulfitobacterium chlororespirans DSM 11544</name>
    <dbReference type="NCBI Taxonomy" id="1121395"/>
    <lineage>
        <taxon>Bacteria</taxon>
        <taxon>Bacillati</taxon>
        <taxon>Bacillota</taxon>
        <taxon>Clostridia</taxon>
        <taxon>Eubacteriales</taxon>
        <taxon>Desulfitobacteriaceae</taxon>
        <taxon>Desulfitobacterium</taxon>
    </lineage>
</organism>
<dbReference type="Gene3D" id="2.170.190.11">
    <property type="entry name" value="Molybdopterin biosynthesis moea protein, domain 3"/>
    <property type="match status" value="1"/>
</dbReference>
<dbReference type="GO" id="GO:0032324">
    <property type="term" value="P:molybdopterin cofactor biosynthetic process"/>
    <property type="evidence" value="ECO:0007669"/>
    <property type="project" value="InterPro"/>
</dbReference>
<proteinExistence type="predicted"/>
<protein>
    <submittedName>
        <fullName evidence="2">MoeA N-terminal region (Domain I and II)</fullName>
    </submittedName>
</protein>
<evidence type="ECO:0000313" key="3">
    <source>
        <dbReference type="Proteomes" id="UP000184010"/>
    </source>
</evidence>
<dbReference type="SUPFAM" id="SSF63882">
    <property type="entry name" value="MoeA N-terminal region -like"/>
    <property type="match status" value="1"/>
</dbReference>
<dbReference type="RefSeq" id="WP_072774031.1">
    <property type="nucleotide sequence ID" value="NZ_FRDN01000012.1"/>
</dbReference>
<feature type="domain" description="MoeA N-terminal and linker" evidence="1">
    <location>
        <begin position="28"/>
        <end position="92"/>
    </location>
</feature>
<keyword evidence="3" id="KW-1185">Reference proteome</keyword>
<sequence length="128" mass="14227">MSIENCAQPCRTCATRCHRQYGDYPTREEALELLFKEPSLELKTEYVALEEALGRITAEDVFSAFNVPNSDTATHDGFAIGIASASGKSNVLEKGEYIRLKFMDYAIKADDLKMIAPNFDGAKTFGLY</sequence>
<dbReference type="EMBL" id="FRDN01000012">
    <property type="protein sequence ID" value="SHN82362.1"/>
    <property type="molecule type" value="Genomic_DNA"/>
</dbReference>
<accession>A0A1M7UH80</accession>
<dbReference type="Gene3D" id="3.90.105.10">
    <property type="entry name" value="Molybdopterin biosynthesis moea protein, domain 2"/>
    <property type="match status" value="1"/>
</dbReference>
<evidence type="ECO:0000313" key="2">
    <source>
        <dbReference type="EMBL" id="SHN82362.1"/>
    </source>
</evidence>
<dbReference type="AlphaFoldDB" id="A0A1M7UH80"/>